<feature type="chain" id="PRO_5025479470" description="Fungal N-terminal domain-containing protein" evidence="1">
    <location>
        <begin position="24"/>
        <end position="175"/>
    </location>
</feature>
<reference evidence="2" key="1">
    <citation type="journal article" date="2020" name="Stud. Mycol.">
        <title>101 Dothideomycetes genomes: a test case for predicting lifestyles and emergence of pathogens.</title>
        <authorList>
            <person name="Haridas S."/>
            <person name="Albert R."/>
            <person name="Binder M."/>
            <person name="Bloem J."/>
            <person name="Labutti K."/>
            <person name="Salamov A."/>
            <person name="Andreopoulos B."/>
            <person name="Baker S."/>
            <person name="Barry K."/>
            <person name="Bills G."/>
            <person name="Bluhm B."/>
            <person name="Cannon C."/>
            <person name="Castanera R."/>
            <person name="Culley D."/>
            <person name="Daum C."/>
            <person name="Ezra D."/>
            <person name="Gonzalez J."/>
            <person name="Henrissat B."/>
            <person name="Kuo A."/>
            <person name="Liang C."/>
            <person name="Lipzen A."/>
            <person name="Lutzoni F."/>
            <person name="Magnuson J."/>
            <person name="Mondo S."/>
            <person name="Nolan M."/>
            <person name="Ohm R."/>
            <person name="Pangilinan J."/>
            <person name="Park H.-J."/>
            <person name="Ramirez L."/>
            <person name="Alfaro M."/>
            <person name="Sun H."/>
            <person name="Tritt A."/>
            <person name="Yoshinaga Y."/>
            <person name="Zwiers L.-H."/>
            <person name="Turgeon B."/>
            <person name="Goodwin S."/>
            <person name="Spatafora J."/>
            <person name="Crous P."/>
            <person name="Grigoriev I."/>
        </authorList>
    </citation>
    <scope>NUCLEOTIDE SEQUENCE</scope>
    <source>
        <strain evidence="2">CBS 119925</strain>
    </source>
</reference>
<accession>A0A6A6V326</accession>
<feature type="signal peptide" evidence="1">
    <location>
        <begin position="1"/>
        <end position="23"/>
    </location>
</feature>
<keyword evidence="3" id="KW-1185">Reference proteome</keyword>
<evidence type="ECO:0000313" key="3">
    <source>
        <dbReference type="Proteomes" id="UP000799440"/>
    </source>
</evidence>
<evidence type="ECO:0008006" key="4">
    <source>
        <dbReference type="Google" id="ProtNLM"/>
    </source>
</evidence>
<dbReference type="OrthoDB" id="1577640at2759"/>
<sequence>MAEVGGLALAVVSLAMPLYQSLSTYVGHAKNAKEQVSHIQSQMNDLVDQLETLETVIGGVGPSASKQHMHAGIRACAKALVDIRKELAKREARSLGDSKVGQELIRLKNRLTFPLQKGDLMLWKGVVEDIQRNLQTAVTTLQLDYNSFTFLRATDVRIGTKVKKLIRKPRRLSRK</sequence>
<name>A0A6A6V326_9PLEO</name>
<protein>
    <recommendedName>
        <fullName evidence="4">Fungal N-terminal domain-containing protein</fullName>
    </recommendedName>
</protein>
<gene>
    <name evidence="2" type="ORF">M011DRAFT_201978</name>
</gene>
<dbReference type="Proteomes" id="UP000799440">
    <property type="component" value="Unassembled WGS sequence"/>
</dbReference>
<organism evidence="2 3">
    <name type="scientific">Sporormia fimetaria CBS 119925</name>
    <dbReference type="NCBI Taxonomy" id="1340428"/>
    <lineage>
        <taxon>Eukaryota</taxon>
        <taxon>Fungi</taxon>
        <taxon>Dikarya</taxon>
        <taxon>Ascomycota</taxon>
        <taxon>Pezizomycotina</taxon>
        <taxon>Dothideomycetes</taxon>
        <taxon>Pleosporomycetidae</taxon>
        <taxon>Pleosporales</taxon>
        <taxon>Sporormiaceae</taxon>
        <taxon>Sporormia</taxon>
    </lineage>
</organism>
<evidence type="ECO:0000313" key="2">
    <source>
        <dbReference type="EMBL" id="KAF2744000.1"/>
    </source>
</evidence>
<dbReference type="AlphaFoldDB" id="A0A6A6V326"/>
<proteinExistence type="predicted"/>
<dbReference type="EMBL" id="MU006592">
    <property type="protein sequence ID" value="KAF2744000.1"/>
    <property type="molecule type" value="Genomic_DNA"/>
</dbReference>
<keyword evidence="1" id="KW-0732">Signal</keyword>
<evidence type="ECO:0000256" key="1">
    <source>
        <dbReference type="SAM" id="SignalP"/>
    </source>
</evidence>